<organism evidence="1 2">
    <name type="scientific">Suillus fuscotomentosus</name>
    <dbReference type="NCBI Taxonomy" id="1912939"/>
    <lineage>
        <taxon>Eukaryota</taxon>
        <taxon>Fungi</taxon>
        <taxon>Dikarya</taxon>
        <taxon>Basidiomycota</taxon>
        <taxon>Agaricomycotina</taxon>
        <taxon>Agaricomycetes</taxon>
        <taxon>Agaricomycetidae</taxon>
        <taxon>Boletales</taxon>
        <taxon>Suillineae</taxon>
        <taxon>Suillaceae</taxon>
        <taxon>Suillus</taxon>
    </lineage>
</organism>
<evidence type="ECO:0000313" key="1">
    <source>
        <dbReference type="EMBL" id="KAG1895820.1"/>
    </source>
</evidence>
<dbReference type="EMBL" id="JABBWK010000062">
    <property type="protein sequence ID" value="KAG1895820.1"/>
    <property type="molecule type" value="Genomic_DNA"/>
</dbReference>
<dbReference type="RefSeq" id="XP_041221396.1">
    <property type="nucleotide sequence ID" value="XM_041367831.1"/>
</dbReference>
<dbReference type="GeneID" id="64662129"/>
<evidence type="ECO:0000313" key="2">
    <source>
        <dbReference type="Proteomes" id="UP001195769"/>
    </source>
</evidence>
<comment type="caution">
    <text evidence="1">The sequence shown here is derived from an EMBL/GenBank/DDBJ whole genome shotgun (WGS) entry which is preliminary data.</text>
</comment>
<dbReference type="AlphaFoldDB" id="A0AAD4DXR1"/>
<name>A0AAD4DXR1_9AGAM</name>
<keyword evidence="2" id="KW-1185">Reference proteome</keyword>
<sequence>MEFSSVEDDQGKVIEFTPQFTTGLTHSSMVFPCNISSHSRTHSELVNVFDGLWASYLAAWLRTTLGLEGKKHSGRK</sequence>
<accession>A0AAD4DXR1</accession>
<reference evidence="1" key="1">
    <citation type="journal article" date="2020" name="New Phytol.">
        <title>Comparative genomics reveals dynamic genome evolution in host specialist ectomycorrhizal fungi.</title>
        <authorList>
            <person name="Lofgren L.A."/>
            <person name="Nguyen N.H."/>
            <person name="Vilgalys R."/>
            <person name="Ruytinx J."/>
            <person name="Liao H.L."/>
            <person name="Branco S."/>
            <person name="Kuo A."/>
            <person name="LaButti K."/>
            <person name="Lipzen A."/>
            <person name="Andreopoulos W."/>
            <person name="Pangilinan J."/>
            <person name="Riley R."/>
            <person name="Hundley H."/>
            <person name="Na H."/>
            <person name="Barry K."/>
            <person name="Grigoriev I.V."/>
            <person name="Stajich J.E."/>
            <person name="Kennedy P.G."/>
        </authorList>
    </citation>
    <scope>NUCLEOTIDE SEQUENCE</scope>
    <source>
        <strain evidence="1">FC203</strain>
    </source>
</reference>
<protein>
    <submittedName>
        <fullName evidence="1">Uncharacterized protein</fullName>
    </submittedName>
</protein>
<dbReference type="Proteomes" id="UP001195769">
    <property type="component" value="Unassembled WGS sequence"/>
</dbReference>
<gene>
    <name evidence="1" type="ORF">F5891DRAFT_1193840</name>
</gene>
<proteinExistence type="predicted"/>